<accession>A0ABD2A1L2</accession>
<evidence type="ECO:0000313" key="4">
    <source>
        <dbReference type="Proteomes" id="UP001607302"/>
    </source>
</evidence>
<keyword evidence="2" id="KW-1133">Transmembrane helix</keyword>
<name>A0ABD2A1L2_VESSQ</name>
<reference evidence="3 4" key="1">
    <citation type="journal article" date="2024" name="Ann. Entomol. Soc. Am.">
        <title>Genomic analyses of the southern and eastern yellowjacket wasps (Hymenoptera: Vespidae) reveal evolutionary signatures of social life.</title>
        <authorList>
            <person name="Catto M.A."/>
            <person name="Caine P.B."/>
            <person name="Orr S.E."/>
            <person name="Hunt B.G."/>
            <person name="Goodisman M.A.D."/>
        </authorList>
    </citation>
    <scope>NUCLEOTIDE SEQUENCE [LARGE SCALE GENOMIC DNA]</scope>
    <source>
        <strain evidence="3">233</strain>
        <tissue evidence="3">Head and thorax</tissue>
    </source>
</reference>
<comment type="caution">
    <text evidence="3">The sequence shown here is derived from an EMBL/GenBank/DDBJ whole genome shotgun (WGS) entry which is preliminary data.</text>
</comment>
<evidence type="ECO:0000313" key="3">
    <source>
        <dbReference type="EMBL" id="KAL2714526.1"/>
    </source>
</evidence>
<evidence type="ECO:0000256" key="1">
    <source>
        <dbReference type="SAM" id="MobiDB-lite"/>
    </source>
</evidence>
<feature type="region of interest" description="Disordered" evidence="1">
    <location>
        <begin position="124"/>
        <end position="146"/>
    </location>
</feature>
<evidence type="ECO:0000256" key="2">
    <source>
        <dbReference type="SAM" id="Phobius"/>
    </source>
</evidence>
<keyword evidence="2" id="KW-0812">Transmembrane</keyword>
<keyword evidence="2" id="KW-0472">Membrane</keyword>
<keyword evidence="4" id="KW-1185">Reference proteome</keyword>
<dbReference type="Proteomes" id="UP001607302">
    <property type="component" value="Unassembled WGS sequence"/>
</dbReference>
<organism evidence="3 4">
    <name type="scientific">Vespula squamosa</name>
    <name type="common">Southern yellow jacket</name>
    <name type="synonym">Wasp</name>
    <dbReference type="NCBI Taxonomy" id="30214"/>
    <lineage>
        <taxon>Eukaryota</taxon>
        <taxon>Metazoa</taxon>
        <taxon>Ecdysozoa</taxon>
        <taxon>Arthropoda</taxon>
        <taxon>Hexapoda</taxon>
        <taxon>Insecta</taxon>
        <taxon>Pterygota</taxon>
        <taxon>Neoptera</taxon>
        <taxon>Endopterygota</taxon>
        <taxon>Hymenoptera</taxon>
        <taxon>Apocrita</taxon>
        <taxon>Aculeata</taxon>
        <taxon>Vespoidea</taxon>
        <taxon>Vespidae</taxon>
        <taxon>Vespinae</taxon>
        <taxon>Vespula</taxon>
    </lineage>
</organism>
<dbReference type="EMBL" id="JAUDFV010000156">
    <property type="protein sequence ID" value="KAL2714526.1"/>
    <property type="molecule type" value="Genomic_DNA"/>
</dbReference>
<gene>
    <name evidence="3" type="ORF">V1478_015711</name>
</gene>
<feature type="transmembrane region" description="Helical" evidence="2">
    <location>
        <begin position="64"/>
        <end position="88"/>
    </location>
</feature>
<feature type="compositionally biased region" description="Low complexity" evidence="1">
    <location>
        <begin position="124"/>
        <end position="141"/>
    </location>
</feature>
<sequence length="196" mass="21431">MIFFPLATSPKSGEELASGKANGAVAKSGRRGIVSCVSSRSAFYGSCAVWKKYSERTYRGCIDAAVAVAAVVAAPITIATATTSWILLSRRRRSNVQDRLYRTQVKHEGTPRILDVMVTRYNNGSSNGSSNSSSSSGSSSSKHNLHTQVPRQYALDTMASSEFSLYLLINENKFWPISIVWQAPKERLPIAINSEY</sequence>
<proteinExistence type="predicted"/>
<protein>
    <submittedName>
        <fullName evidence="3">Uncharacterized protein</fullName>
    </submittedName>
</protein>
<dbReference type="AlphaFoldDB" id="A0ABD2A1L2"/>